<keyword evidence="2" id="KW-1133">Transmembrane helix</keyword>
<feature type="region of interest" description="Disordered" evidence="1">
    <location>
        <begin position="69"/>
        <end position="92"/>
    </location>
</feature>
<dbReference type="AlphaFoldDB" id="J6EUU5"/>
<dbReference type="RefSeq" id="XP_014178550.1">
    <property type="nucleotide sequence ID" value="XM_014323075.1"/>
</dbReference>
<feature type="compositionally biased region" description="Low complexity" evidence="1">
    <location>
        <begin position="71"/>
        <end position="83"/>
    </location>
</feature>
<gene>
    <name evidence="3" type="ORF">A1Q1_04837</name>
</gene>
<reference evidence="3 4" key="1">
    <citation type="journal article" date="2012" name="Eukaryot. Cell">
        <title>Draft genome sequence of CBS 2479, the standard type strain of Trichosporon asahii.</title>
        <authorList>
            <person name="Yang R.Y."/>
            <person name="Li H.T."/>
            <person name="Zhu H."/>
            <person name="Zhou G.P."/>
            <person name="Wang M."/>
            <person name="Wang L."/>
        </authorList>
    </citation>
    <scope>NUCLEOTIDE SEQUENCE [LARGE SCALE GENOMIC DNA]</scope>
    <source>
        <strain evidence="4">ATCC 90039 / CBS 2479 / JCM 2466 / KCTC 7840 / NCYC 2677 / UAMH 7654</strain>
    </source>
</reference>
<dbReference type="EMBL" id="ALBS01000284">
    <property type="protein sequence ID" value="EJT46542.1"/>
    <property type="molecule type" value="Genomic_DNA"/>
</dbReference>
<dbReference type="GeneID" id="25988349"/>
<evidence type="ECO:0000313" key="4">
    <source>
        <dbReference type="Proteomes" id="UP000002748"/>
    </source>
</evidence>
<accession>J6EUU5</accession>
<proteinExistence type="predicted"/>
<name>J6EUU5_TRIAS</name>
<evidence type="ECO:0000256" key="2">
    <source>
        <dbReference type="SAM" id="Phobius"/>
    </source>
</evidence>
<keyword evidence="2" id="KW-0812">Transmembrane</keyword>
<organism evidence="3 4">
    <name type="scientific">Trichosporon asahii var. asahii (strain ATCC 90039 / CBS 2479 / JCM 2466 / KCTC 7840 / NBRC 103889/ NCYC 2677 / UAMH 7654)</name>
    <name type="common">Yeast</name>
    <dbReference type="NCBI Taxonomy" id="1186058"/>
    <lineage>
        <taxon>Eukaryota</taxon>
        <taxon>Fungi</taxon>
        <taxon>Dikarya</taxon>
        <taxon>Basidiomycota</taxon>
        <taxon>Agaricomycotina</taxon>
        <taxon>Tremellomycetes</taxon>
        <taxon>Trichosporonales</taxon>
        <taxon>Trichosporonaceae</taxon>
        <taxon>Trichosporon</taxon>
    </lineage>
</organism>
<comment type="caution">
    <text evidence="3">The sequence shown here is derived from an EMBL/GenBank/DDBJ whole genome shotgun (WGS) entry which is preliminary data.</text>
</comment>
<dbReference type="HOGENOM" id="CLU_1361280_0_0_1"/>
<feature type="transmembrane region" description="Helical" evidence="2">
    <location>
        <begin position="126"/>
        <end position="143"/>
    </location>
</feature>
<evidence type="ECO:0000313" key="3">
    <source>
        <dbReference type="EMBL" id="EJT46542.1"/>
    </source>
</evidence>
<protein>
    <submittedName>
        <fullName evidence="3">Uncharacterized protein</fullName>
    </submittedName>
</protein>
<sequence length="201" mass="21882">MADRVHALRTGRSPGRSLRPPPVSGPSSQSKGKQPIRPNPQFEAYHNPWRLPESDPDDGFWSWLFTPPSKPSSLPSSSPSVVSAAQGKGKNSMGYDGYGGYAAYGGYDDEDDATEAKGAARWLKPLALLFTVALLITFVALVPPPSYESRGPRPNSTLIVQSSDSDVPSDFVRELAEEHPDVEQPGDAEAQRVFRIVHQPR</sequence>
<dbReference type="KEGG" id="tasa:A1Q1_04837"/>
<evidence type="ECO:0000256" key="1">
    <source>
        <dbReference type="SAM" id="MobiDB-lite"/>
    </source>
</evidence>
<keyword evidence="2" id="KW-0472">Membrane</keyword>
<feature type="region of interest" description="Disordered" evidence="1">
    <location>
        <begin position="1"/>
        <end position="51"/>
    </location>
</feature>
<dbReference type="VEuPathDB" id="FungiDB:A1Q1_04837"/>
<dbReference type="Proteomes" id="UP000002748">
    <property type="component" value="Unassembled WGS sequence"/>
</dbReference>